<dbReference type="STRING" id="3641.A0A061GF20"/>
<dbReference type="GO" id="GO:0046983">
    <property type="term" value="F:protein dimerization activity"/>
    <property type="evidence" value="ECO:0007669"/>
    <property type="project" value="InterPro"/>
</dbReference>
<dbReference type="EMBL" id="CM001884">
    <property type="protein sequence ID" value="EOY28023.1"/>
    <property type="molecule type" value="Genomic_DNA"/>
</dbReference>
<feature type="domain" description="BHLH" evidence="7">
    <location>
        <begin position="78"/>
        <end position="179"/>
    </location>
</feature>
<dbReference type="eggNOG" id="KOG3561">
    <property type="taxonomic scope" value="Eukaryota"/>
</dbReference>
<evidence type="ECO:0000256" key="3">
    <source>
        <dbReference type="ARBA" id="ARBA00023125"/>
    </source>
</evidence>
<dbReference type="InterPro" id="IPR011598">
    <property type="entry name" value="bHLH_dom"/>
</dbReference>
<dbReference type="Proteomes" id="UP000026915">
    <property type="component" value="Chromosome 6"/>
</dbReference>
<dbReference type="SUPFAM" id="SSF47459">
    <property type="entry name" value="HLH, helix-loop-helix DNA-binding domain"/>
    <property type="match status" value="1"/>
</dbReference>
<keyword evidence="3 8" id="KW-0238">DNA-binding</keyword>
<dbReference type="Gene3D" id="4.10.280.10">
    <property type="entry name" value="Helix-loop-helix DNA-binding domain"/>
    <property type="match status" value="1"/>
</dbReference>
<organism evidence="8 9">
    <name type="scientific">Theobroma cacao</name>
    <name type="common">Cacao</name>
    <name type="synonym">Cocoa</name>
    <dbReference type="NCBI Taxonomy" id="3641"/>
    <lineage>
        <taxon>Eukaryota</taxon>
        <taxon>Viridiplantae</taxon>
        <taxon>Streptophyta</taxon>
        <taxon>Embryophyta</taxon>
        <taxon>Tracheophyta</taxon>
        <taxon>Spermatophyta</taxon>
        <taxon>Magnoliopsida</taxon>
        <taxon>eudicotyledons</taxon>
        <taxon>Gunneridae</taxon>
        <taxon>Pentapetalae</taxon>
        <taxon>rosids</taxon>
        <taxon>malvids</taxon>
        <taxon>Malvales</taxon>
        <taxon>Malvaceae</taxon>
        <taxon>Byttnerioideae</taxon>
        <taxon>Theobroma</taxon>
    </lineage>
</organism>
<dbReference type="InterPro" id="IPR045847">
    <property type="entry name" value="AIG1-like"/>
</dbReference>
<keyword evidence="2" id="KW-0805">Transcription regulation</keyword>
<proteinExistence type="predicted"/>
<comment type="subcellular location">
    <subcellularLocation>
        <location evidence="1">Nucleus</location>
    </subcellularLocation>
</comment>
<evidence type="ECO:0000256" key="1">
    <source>
        <dbReference type="ARBA" id="ARBA00004123"/>
    </source>
</evidence>
<dbReference type="PROSITE" id="PS50888">
    <property type="entry name" value="BHLH"/>
    <property type="match status" value="1"/>
</dbReference>
<protein>
    <submittedName>
        <fullName evidence="8">Basic helix-loop-helix DNA-binding superfamily protein, putative isoform 1</fullName>
    </submittedName>
</protein>
<keyword evidence="4" id="KW-0804">Transcription</keyword>
<gene>
    <name evidence="8" type="ORF">TCM_029711</name>
</gene>
<feature type="region of interest" description="Disordered" evidence="6">
    <location>
        <begin position="295"/>
        <end position="320"/>
    </location>
</feature>
<sequence>MFRMAAYSFNNNFSSGNCYSGLFNPLSRDMGPRNGSSHGGSLSVLVSQTLVLDSEKGELVKAPVKVGKKSVSEEKVIAALKSHSEAEKRRRERINAHLDTLRGLLPCREKRALMAKVAFSHGIVLIICCPPREKKENEAKFTERKEEDSLYVWICSMLTKLEMDKATLLGEVIRQVKELKKNATEASKGFLVPMDDDEVRVEPCEDEANGILLFKASICCDYRPELLTDLRRALDALPIKMVKAETSTLGSRLKNDFVFAGCRTAHADEAEARRFLACSIHQALNSVLEKASASPEYSPSSIFPNKRRRMSHFDSSSSSS</sequence>
<dbReference type="Gramene" id="EOY28023">
    <property type="protein sequence ID" value="EOY28023"/>
    <property type="gene ID" value="TCM_029711"/>
</dbReference>
<evidence type="ECO:0000259" key="7">
    <source>
        <dbReference type="PROSITE" id="PS50888"/>
    </source>
</evidence>
<dbReference type="SMART" id="SM00353">
    <property type="entry name" value="HLH"/>
    <property type="match status" value="1"/>
</dbReference>
<dbReference type="GO" id="GO:0005634">
    <property type="term" value="C:nucleus"/>
    <property type="evidence" value="ECO:0007669"/>
    <property type="project" value="UniProtKB-SubCell"/>
</dbReference>
<keyword evidence="9" id="KW-1185">Reference proteome</keyword>
<dbReference type="PANTHER" id="PTHR45844:SF9">
    <property type="entry name" value="OS09G0463900 PROTEIN"/>
    <property type="match status" value="1"/>
</dbReference>
<dbReference type="PANTHER" id="PTHR45844">
    <property type="entry name" value="TRANSCRIPTION FACTOR BHLH30"/>
    <property type="match status" value="1"/>
</dbReference>
<dbReference type="OMA" id="SCNHGSC"/>
<keyword evidence="5" id="KW-0539">Nucleus</keyword>
<dbReference type="GO" id="GO:0003700">
    <property type="term" value="F:DNA-binding transcription factor activity"/>
    <property type="evidence" value="ECO:0007669"/>
    <property type="project" value="InterPro"/>
</dbReference>
<dbReference type="InterPro" id="IPR036638">
    <property type="entry name" value="HLH_DNA-bd_sf"/>
</dbReference>
<dbReference type="AlphaFoldDB" id="A0A061GF20"/>
<evidence type="ECO:0000256" key="4">
    <source>
        <dbReference type="ARBA" id="ARBA00023163"/>
    </source>
</evidence>
<evidence type="ECO:0000256" key="2">
    <source>
        <dbReference type="ARBA" id="ARBA00023015"/>
    </source>
</evidence>
<name>A0A061GF20_THECC</name>
<dbReference type="GO" id="GO:0003677">
    <property type="term" value="F:DNA binding"/>
    <property type="evidence" value="ECO:0007669"/>
    <property type="project" value="UniProtKB-KW"/>
</dbReference>
<evidence type="ECO:0000313" key="8">
    <source>
        <dbReference type="EMBL" id="EOY28023.1"/>
    </source>
</evidence>
<accession>A0A061GF20</accession>
<dbReference type="InParanoid" id="A0A061GF20"/>
<reference evidence="8 9" key="1">
    <citation type="journal article" date="2013" name="Genome Biol.">
        <title>The genome sequence of the most widely cultivated cacao type and its use to identify candidate genes regulating pod color.</title>
        <authorList>
            <person name="Motamayor J.C."/>
            <person name="Mockaitis K."/>
            <person name="Schmutz J."/>
            <person name="Haiminen N."/>
            <person name="Iii D.L."/>
            <person name="Cornejo O."/>
            <person name="Findley S.D."/>
            <person name="Zheng P."/>
            <person name="Utro F."/>
            <person name="Royaert S."/>
            <person name="Saski C."/>
            <person name="Jenkins J."/>
            <person name="Podicheti R."/>
            <person name="Zhao M."/>
            <person name="Scheffler B.E."/>
            <person name="Stack J.C."/>
            <person name="Feltus F.A."/>
            <person name="Mustiga G.M."/>
            <person name="Amores F."/>
            <person name="Phillips W."/>
            <person name="Marelli J.P."/>
            <person name="May G.D."/>
            <person name="Shapiro H."/>
            <person name="Ma J."/>
            <person name="Bustamante C.D."/>
            <person name="Schnell R.J."/>
            <person name="Main D."/>
            <person name="Gilbert D."/>
            <person name="Parida L."/>
            <person name="Kuhn D.N."/>
        </authorList>
    </citation>
    <scope>NUCLEOTIDE SEQUENCE [LARGE SCALE GENOMIC DNA]</scope>
    <source>
        <strain evidence="9">cv. Matina 1-6</strain>
    </source>
</reference>
<evidence type="ECO:0000313" key="9">
    <source>
        <dbReference type="Proteomes" id="UP000026915"/>
    </source>
</evidence>
<evidence type="ECO:0000256" key="5">
    <source>
        <dbReference type="ARBA" id="ARBA00023242"/>
    </source>
</evidence>
<dbReference type="HOGENOM" id="CLU_063967_0_0_1"/>
<evidence type="ECO:0000256" key="6">
    <source>
        <dbReference type="SAM" id="MobiDB-lite"/>
    </source>
</evidence>
<dbReference type="Pfam" id="PF00010">
    <property type="entry name" value="HLH"/>
    <property type="match status" value="1"/>
</dbReference>